<feature type="non-terminal residue" evidence="2">
    <location>
        <position position="1"/>
    </location>
</feature>
<name>A0ABN7XE80_GIGMA</name>
<keyword evidence="1" id="KW-0812">Transmembrane</keyword>
<feature type="non-terminal residue" evidence="2">
    <location>
        <position position="76"/>
    </location>
</feature>
<keyword evidence="3" id="KW-1185">Reference proteome</keyword>
<feature type="transmembrane region" description="Helical" evidence="1">
    <location>
        <begin position="52"/>
        <end position="72"/>
    </location>
</feature>
<evidence type="ECO:0000256" key="1">
    <source>
        <dbReference type="SAM" id="Phobius"/>
    </source>
</evidence>
<reference evidence="2 3" key="1">
    <citation type="submission" date="2021-06" db="EMBL/GenBank/DDBJ databases">
        <authorList>
            <person name="Kallberg Y."/>
            <person name="Tangrot J."/>
            <person name="Rosling A."/>
        </authorList>
    </citation>
    <scope>NUCLEOTIDE SEQUENCE [LARGE SCALE GENOMIC DNA]</scope>
    <source>
        <strain evidence="2 3">120-4 pot B 10/14</strain>
    </source>
</reference>
<dbReference type="EMBL" id="CAJVQB010119682">
    <property type="protein sequence ID" value="CAG8853075.1"/>
    <property type="molecule type" value="Genomic_DNA"/>
</dbReference>
<protein>
    <submittedName>
        <fullName evidence="2">21621_t:CDS:1</fullName>
    </submittedName>
</protein>
<gene>
    <name evidence="2" type="ORF">GMARGA_LOCUS41896</name>
</gene>
<comment type="caution">
    <text evidence="2">The sequence shown here is derived from an EMBL/GenBank/DDBJ whole genome shotgun (WGS) entry which is preliminary data.</text>
</comment>
<evidence type="ECO:0000313" key="3">
    <source>
        <dbReference type="Proteomes" id="UP000789901"/>
    </source>
</evidence>
<dbReference type="Proteomes" id="UP000789901">
    <property type="component" value="Unassembled WGS sequence"/>
</dbReference>
<keyword evidence="1" id="KW-1133">Transmembrane helix</keyword>
<proteinExistence type="predicted"/>
<accession>A0ABN7XE80</accession>
<organism evidence="2 3">
    <name type="scientific">Gigaspora margarita</name>
    <dbReference type="NCBI Taxonomy" id="4874"/>
    <lineage>
        <taxon>Eukaryota</taxon>
        <taxon>Fungi</taxon>
        <taxon>Fungi incertae sedis</taxon>
        <taxon>Mucoromycota</taxon>
        <taxon>Glomeromycotina</taxon>
        <taxon>Glomeromycetes</taxon>
        <taxon>Diversisporales</taxon>
        <taxon>Gigasporaceae</taxon>
        <taxon>Gigaspora</taxon>
    </lineage>
</organism>
<sequence length="76" mass="7687">TVVDIKAATTVNNIGGTIVDVKAAASIDNISSTFEIKTTAAVIASVNDVGSFVAIIVSNIIGVFDLASIVSFDIMG</sequence>
<keyword evidence="1" id="KW-0472">Membrane</keyword>
<evidence type="ECO:0000313" key="2">
    <source>
        <dbReference type="EMBL" id="CAG8853075.1"/>
    </source>
</evidence>